<organism evidence="2 3">
    <name type="scientific">Haloplanus rallus</name>
    <dbReference type="NCBI Taxonomy" id="1816183"/>
    <lineage>
        <taxon>Archaea</taxon>
        <taxon>Methanobacteriati</taxon>
        <taxon>Methanobacteriota</taxon>
        <taxon>Stenosarchaea group</taxon>
        <taxon>Halobacteria</taxon>
        <taxon>Halobacteriales</taxon>
        <taxon>Haloferacaceae</taxon>
        <taxon>Haloplanus</taxon>
    </lineage>
</organism>
<keyword evidence="3" id="KW-1185">Reference proteome</keyword>
<keyword evidence="1" id="KW-0812">Transmembrane</keyword>
<keyword evidence="1" id="KW-0472">Membrane</keyword>
<dbReference type="KEGG" id="hra:EI982_10790"/>
<reference evidence="2 3" key="1">
    <citation type="submission" date="2018-12" db="EMBL/GenBank/DDBJ databases">
        <title>Complete genome sequence of Haloplanus rallus MBLA0036.</title>
        <authorList>
            <person name="Nam Y.-d."/>
            <person name="Kang J."/>
            <person name="Chung W.-H."/>
            <person name="Park Y.S."/>
        </authorList>
    </citation>
    <scope>NUCLEOTIDE SEQUENCE [LARGE SCALE GENOMIC DNA]</scope>
    <source>
        <strain evidence="2 3">MBLA0036</strain>
    </source>
</reference>
<feature type="transmembrane region" description="Helical" evidence="1">
    <location>
        <begin position="48"/>
        <end position="68"/>
    </location>
</feature>
<name>A0A6B9F9L3_9EURY</name>
<evidence type="ECO:0000313" key="2">
    <source>
        <dbReference type="EMBL" id="QGX95247.1"/>
    </source>
</evidence>
<dbReference type="EMBL" id="CP034345">
    <property type="protein sequence ID" value="QGX95247.1"/>
    <property type="molecule type" value="Genomic_DNA"/>
</dbReference>
<dbReference type="AlphaFoldDB" id="A0A6B9F9L3"/>
<dbReference type="Proteomes" id="UP000428325">
    <property type="component" value="Chromosome"/>
</dbReference>
<dbReference type="InterPro" id="IPR058328">
    <property type="entry name" value="DUF8015"/>
</dbReference>
<evidence type="ECO:0000256" key="1">
    <source>
        <dbReference type="SAM" id="Phobius"/>
    </source>
</evidence>
<accession>A0A6B9F9L3</accession>
<keyword evidence="1" id="KW-1133">Transmembrane helix</keyword>
<sequence length="79" mass="8121">MSVRTTPSEGTAVTTTPTRYDLLLVLLPLPLLLGAALSAVTSVPLELGIGVGSLPSALMFGYAIWVAAPTRPDLNGRSA</sequence>
<protein>
    <submittedName>
        <fullName evidence="2">Uncharacterized protein</fullName>
    </submittedName>
</protein>
<dbReference type="OrthoDB" id="306196at2157"/>
<gene>
    <name evidence="2" type="ORF">EI982_10790</name>
</gene>
<dbReference type="RefSeq" id="WP_157689706.1">
    <property type="nucleotide sequence ID" value="NZ_CP034345.1"/>
</dbReference>
<dbReference type="Pfam" id="PF26047">
    <property type="entry name" value="DUF8015"/>
    <property type="match status" value="1"/>
</dbReference>
<evidence type="ECO:0000313" key="3">
    <source>
        <dbReference type="Proteomes" id="UP000428325"/>
    </source>
</evidence>
<dbReference type="GeneID" id="43370033"/>
<proteinExistence type="predicted"/>